<evidence type="ECO:0000259" key="13">
    <source>
        <dbReference type="SMART" id="SM00836"/>
    </source>
</evidence>
<dbReference type="InterPro" id="IPR005148">
    <property type="entry name" value="Arg-tRNA-synth_N"/>
</dbReference>
<dbReference type="Gene3D" id="3.40.50.620">
    <property type="entry name" value="HUPs"/>
    <property type="match status" value="1"/>
</dbReference>
<dbReference type="CDD" id="cd00671">
    <property type="entry name" value="ArgRS_core"/>
    <property type="match status" value="1"/>
</dbReference>
<feature type="domain" description="DALR anticodon binding" evidence="13">
    <location>
        <begin position="433"/>
        <end position="547"/>
    </location>
</feature>
<dbReference type="Proteomes" id="UP000277108">
    <property type="component" value="Unassembled WGS sequence"/>
</dbReference>
<dbReference type="PANTHER" id="PTHR11956">
    <property type="entry name" value="ARGINYL-TRNA SYNTHETASE"/>
    <property type="match status" value="1"/>
</dbReference>
<protein>
    <recommendedName>
        <fullName evidence="11">Arginine--tRNA ligase</fullName>
        <ecNumber evidence="11">6.1.1.19</ecNumber>
    </recommendedName>
    <alternativeName>
        <fullName evidence="11">Arginyl-tRNA synthetase</fullName>
        <shortName evidence="11">ArgRS</shortName>
    </alternativeName>
</protein>
<dbReference type="Gene3D" id="1.10.730.10">
    <property type="entry name" value="Isoleucyl-tRNA Synthetase, Domain 1"/>
    <property type="match status" value="1"/>
</dbReference>
<dbReference type="GO" id="GO:0004814">
    <property type="term" value="F:arginine-tRNA ligase activity"/>
    <property type="evidence" value="ECO:0007669"/>
    <property type="project" value="UniProtKB-UniRule"/>
</dbReference>
<dbReference type="Pfam" id="PF05746">
    <property type="entry name" value="DALR_1"/>
    <property type="match status" value="1"/>
</dbReference>
<comment type="caution">
    <text evidence="15">The sequence shown here is derived from an EMBL/GenBank/DDBJ whole genome shotgun (WGS) entry which is preliminary data.</text>
</comment>
<dbReference type="SUPFAM" id="SSF47323">
    <property type="entry name" value="Anticodon-binding domain of a subclass of class I aminoacyl-tRNA synthetases"/>
    <property type="match status" value="1"/>
</dbReference>
<keyword evidence="16" id="KW-1185">Reference proteome</keyword>
<evidence type="ECO:0000313" key="16">
    <source>
        <dbReference type="Proteomes" id="UP000277108"/>
    </source>
</evidence>
<keyword evidence="5 11" id="KW-0436">Ligase</keyword>
<dbReference type="PANTHER" id="PTHR11956:SF5">
    <property type="entry name" value="ARGININE--TRNA LIGASE, CYTOPLASMIC"/>
    <property type="match status" value="1"/>
</dbReference>
<dbReference type="FunFam" id="3.30.1360.70:FF:000003">
    <property type="entry name" value="Arginine--tRNA ligase"/>
    <property type="match status" value="1"/>
</dbReference>
<dbReference type="FunFam" id="3.40.50.620:FF:000062">
    <property type="entry name" value="Arginine--tRNA ligase"/>
    <property type="match status" value="1"/>
</dbReference>
<evidence type="ECO:0000313" key="15">
    <source>
        <dbReference type="EMBL" id="RPF56494.1"/>
    </source>
</evidence>
<keyword evidence="8 11" id="KW-0648">Protein biosynthesis</keyword>
<dbReference type="Pfam" id="PF03485">
    <property type="entry name" value="Arg_tRNA_synt_N"/>
    <property type="match status" value="1"/>
</dbReference>
<reference evidence="15 16" key="1">
    <citation type="submission" date="2018-11" db="EMBL/GenBank/DDBJ databases">
        <title>Genomic Encyclopedia of Type Strains, Phase IV (KMG-IV): sequencing the most valuable type-strain genomes for metagenomic binning, comparative biology and taxonomic classification.</title>
        <authorList>
            <person name="Goeker M."/>
        </authorList>
    </citation>
    <scope>NUCLEOTIDE SEQUENCE [LARGE SCALE GENOMIC DNA]</scope>
    <source>
        <strain evidence="15 16">DSM 29158</strain>
    </source>
</reference>
<dbReference type="HAMAP" id="MF_00123">
    <property type="entry name" value="Arg_tRNA_synth"/>
    <property type="match status" value="1"/>
</dbReference>
<dbReference type="FunFam" id="1.10.730.10:FF:000008">
    <property type="entry name" value="Arginine--tRNA ligase"/>
    <property type="match status" value="1"/>
</dbReference>
<dbReference type="OrthoDB" id="9805987at2"/>
<dbReference type="CDD" id="cd07956">
    <property type="entry name" value="Anticodon_Ia_Arg"/>
    <property type="match status" value="1"/>
</dbReference>
<dbReference type="PRINTS" id="PR01038">
    <property type="entry name" value="TRNASYNTHARG"/>
</dbReference>
<dbReference type="GO" id="GO:0006420">
    <property type="term" value="P:arginyl-tRNA aminoacylation"/>
    <property type="evidence" value="ECO:0007669"/>
    <property type="project" value="UniProtKB-UniRule"/>
</dbReference>
<dbReference type="InterPro" id="IPR014729">
    <property type="entry name" value="Rossmann-like_a/b/a_fold"/>
</dbReference>
<evidence type="ECO:0000256" key="6">
    <source>
        <dbReference type="ARBA" id="ARBA00022741"/>
    </source>
</evidence>
<dbReference type="EC" id="6.1.1.19" evidence="11"/>
<dbReference type="GO" id="GO:0005737">
    <property type="term" value="C:cytoplasm"/>
    <property type="evidence" value="ECO:0007669"/>
    <property type="project" value="UniProtKB-SubCell"/>
</dbReference>
<name>A0A3N5BFM4_9BACL</name>
<evidence type="ECO:0000256" key="9">
    <source>
        <dbReference type="ARBA" id="ARBA00023146"/>
    </source>
</evidence>
<gene>
    <name evidence="11" type="primary">argS</name>
    <name evidence="15" type="ORF">EDD62_1130</name>
</gene>
<comment type="subcellular location">
    <subcellularLocation>
        <location evidence="1 11">Cytoplasm</location>
    </subcellularLocation>
</comment>
<dbReference type="SUPFAM" id="SSF52374">
    <property type="entry name" value="Nucleotidylyl transferase"/>
    <property type="match status" value="1"/>
</dbReference>
<keyword evidence="7 11" id="KW-0067">ATP-binding</keyword>
<dbReference type="SMART" id="SM01016">
    <property type="entry name" value="Arg_tRNA_synt_N"/>
    <property type="match status" value="1"/>
</dbReference>
<evidence type="ECO:0000256" key="10">
    <source>
        <dbReference type="ARBA" id="ARBA00049339"/>
    </source>
</evidence>
<keyword evidence="4 11" id="KW-0963">Cytoplasm</keyword>
<comment type="similarity">
    <text evidence="2 11 12">Belongs to the class-I aminoacyl-tRNA synthetase family.</text>
</comment>
<evidence type="ECO:0000256" key="4">
    <source>
        <dbReference type="ARBA" id="ARBA00022490"/>
    </source>
</evidence>
<evidence type="ECO:0000256" key="7">
    <source>
        <dbReference type="ARBA" id="ARBA00022840"/>
    </source>
</evidence>
<dbReference type="Pfam" id="PF00750">
    <property type="entry name" value="tRNA-synt_1d"/>
    <property type="match status" value="1"/>
</dbReference>
<dbReference type="RefSeq" id="WP_123807868.1">
    <property type="nucleotide sequence ID" value="NZ_RKRK01000003.1"/>
</dbReference>
<comment type="subunit">
    <text evidence="3 11">Monomer.</text>
</comment>
<dbReference type="GO" id="GO:0005524">
    <property type="term" value="F:ATP binding"/>
    <property type="evidence" value="ECO:0007669"/>
    <property type="project" value="UniProtKB-UniRule"/>
</dbReference>
<organism evidence="15 16">
    <name type="scientific">Abyssicoccus albus</name>
    <dbReference type="NCBI Taxonomy" id="1817405"/>
    <lineage>
        <taxon>Bacteria</taxon>
        <taxon>Bacillati</taxon>
        <taxon>Bacillota</taxon>
        <taxon>Bacilli</taxon>
        <taxon>Bacillales</taxon>
        <taxon>Abyssicoccaceae</taxon>
    </lineage>
</organism>
<keyword evidence="6 11" id="KW-0547">Nucleotide-binding</keyword>
<dbReference type="InterPro" id="IPR009080">
    <property type="entry name" value="tRNAsynth_Ia_anticodon-bd"/>
</dbReference>
<evidence type="ECO:0000256" key="11">
    <source>
        <dbReference type="HAMAP-Rule" id="MF_00123"/>
    </source>
</evidence>
<evidence type="ECO:0000259" key="14">
    <source>
        <dbReference type="SMART" id="SM01016"/>
    </source>
</evidence>
<accession>A0A3N5BFM4</accession>
<evidence type="ECO:0000256" key="12">
    <source>
        <dbReference type="RuleBase" id="RU363038"/>
    </source>
</evidence>
<dbReference type="EMBL" id="RKRK01000003">
    <property type="protein sequence ID" value="RPF56494.1"/>
    <property type="molecule type" value="Genomic_DNA"/>
</dbReference>
<evidence type="ECO:0000256" key="2">
    <source>
        <dbReference type="ARBA" id="ARBA00005594"/>
    </source>
</evidence>
<comment type="catalytic activity">
    <reaction evidence="10 11">
        <text>tRNA(Arg) + L-arginine + ATP = L-arginyl-tRNA(Arg) + AMP + diphosphate</text>
        <dbReference type="Rhea" id="RHEA:20301"/>
        <dbReference type="Rhea" id="RHEA-COMP:9658"/>
        <dbReference type="Rhea" id="RHEA-COMP:9673"/>
        <dbReference type="ChEBI" id="CHEBI:30616"/>
        <dbReference type="ChEBI" id="CHEBI:32682"/>
        <dbReference type="ChEBI" id="CHEBI:33019"/>
        <dbReference type="ChEBI" id="CHEBI:78442"/>
        <dbReference type="ChEBI" id="CHEBI:78513"/>
        <dbReference type="ChEBI" id="CHEBI:456215"/>
        <dbReference type="EC" id="6.1.1.19"/>
    </reaction>
</comment>
<evidence type="ECO:0000256" key="8">
    <source>
        <dbReference type="ARBA" id="ARBA00022917"/>
    </source>
</evidence>
<dbReference type="InterPro" id="IPR001412">
    <property type="entry name" value="aa-tRNA-synth_I_CS"/>
</dbReference>
<dbReference type="SMART" id="SM00836">
    <property type="entry name" value="DALR_1"/>
    <property type="match status" value="1"/>
</dbReference>
<keyword evidence="9 11" id="KW-0030">Aminoacyl-tRNA synthetase</keyword>
<evidence type="ECO:0000256" key="5">
    <source>
        <dbReference type="ARBA" id="ARBA00022598"/>
    </source>
</evidence>
<evidence type="ECO:0000256" key="3">
    <source>
        <dbReference type="ARBA" id="ARBA00011245"/>
    </source>
</evidence>
<feature type="short sequence motif" description="'HIGH' region" evidence="11">
    <location>
        <begin position="129"/>
        <end position="139"/>
    </location>
</feature>
<proteinExistence type="inferred from homology"/>
<feature type="domain" description="Arginyl tRNA synthetase N-terminal" evidence="14">
    <location>
        <begin position="9"/>
        <end position="93"/>
    </location>
</feature>
<evidence type="ECO:0000256" key="1">
    <source>
        <dbReference type="ARBA" id="ARBA00004496"/>
    </source>
</evidence>
<sequence>MTYTEQLKENLKLVLKETIISEFNVDEVDDIKIETPKDPTHGDYATNIAMILTKQLKDNPRNIASKIVESIDQHKANIEQISVAGPGFINFTMDKSFLQDVLKTVISEGTQYGKRPQDKDRVLLEFVSANPTGTLHIGHARNAAVGDSLARIMNYGGYDVDKEYYINDAGNQINNLATSINVRYFEALGESKEMPEDGYRGKEITELGRRLANEHPEYKEMDESERLLMFKDIGVKYLMNELKEDLEKFRVEYDSWFYETSLYEDNVINPTVEKLKENGYTYEEDGALWLKTTEFGDDKDRVLIKSDGSYTYFTPDISYHNNKMSRGYDKLIDLLGADHHGYQARLKASMETSGYDKEALEIIIMQVVRLIKDGEEVKMSKRTGKTYTLRDLVQEVGVDAARYFLVMRSSDSHFDFDLDLALSKSNDNPVYYAQYAHARICSILKQSEGVKEGVDLSLITHDKAIDLMMAVANFGEVIELAADRREPHRMTNYVQELASKFHKFYNAEKVLSDDKALTDAYIYMIEAVRQTLSNALMLVGIEAPEEM</sequence>
<dbReference type="InterPro" id="IPR036695">
    <property type="entry name" value="Arg-tRNA-synth_N_sf"/>
</dbReference>
<dbReference type="AlphaFoldDB" id="A0A3N5BFM4"/>
<dbReference type="InterPro" id="IPR035684">
    <property type="entry name" value="ArgRS_core"/>
</dbReference>
<dbReference type="PROSITE" id="PS00178">
    <property type="entry name" value="AA_TRNA_LIGASE_I"/>
    <property type="match status" value="1"/>
</dbReference>
<dbReference type="InterPro" id="IPR001278">
    <property type="entry name" value="Arg-tRNA-ligase"/>
</dbReference>
<dbReference type="Gene3D" id="3.30.1360.70">
    <property type="entry name" value="Arginyl tRNA synthetase N-terminal domain"/>
    <property type="match status" value="1"/>
</dbReference>
<dbReference type="NCBIfam" id="TIGR00456">
    <property type="entry name" value="argS"/>
    <property type="match status" value="1"/>
</dbReference>
<dbReference type="InterPro" id="IPR008909">
    <property type="entry name" value="DALR_anticod-bd"/>
</dbReference>
<dbReference type="SUPFAM" id="SSF55190">
    <property type="entry name" value="Arginyl-tRNA synthetase (ArgRS), N-terminal 'additional' domain"/>
    <property type="match status" value="1"/>
</dbReference>